<dbReference type="FunCoup" id="A0A482WFG1">
    <property type="interactions" value="1412"/>
</dbReference>
<feature type="binding site" evidence="14">
    <location>
        <position position="105"/>
    </location>
    <ligand>
        <name>Mg(2+)</name>
        <dbReference type="ChEBI" id="CHEBI:18420"/>
        <label>1</label>
        <note>catalytic</note>
    </ligand>
</feature>
<dbReference type="InterPro" id="IPR038469">
    <property type="entry name" value="tRNAHis_GuaTrfase_Thg1_sf"/>
</dbReference>
<dbReference type="PANTHER" id="PTHR12729">
    <property type="entry name" value="TRNA(HIS) GUANYLYLTRANSFERASE-RELATED"/>
    <property type="match status" value="1"/>
</dbReference>
<evidence type="ECO:0000256" key="3">
    <source>
        <dbReference type="ARBA" id="ARBA00022694"/>
    </source>
</evidence>
<dbReference type="Gene3D" id="3.30.70.3000">
    <property type="match status" value="1"/>
</dbReference>
<evidence type="ECO:0000256" key="6">
    <source>
        <dbReference type="ARBA" id="ARBA00022741"/>
    </source>
</evidence>
<evidence type="ECO:0000256" key="11">
    <source>
        <dbReference type="ARBA" id="ARBA00065710"/>
    </source>
</evidence>
<comment type="subunit">
    <text evidence="11">Homotetramer. Interacts with MFN1 and MFN2; functions as a guanyl-nucleotide exchange factor/GEF for MFN2 and also probably MFN1.</text>
</comment>
<evidence type="ECO:0000256" key="5">
    <source>
        <dbReference type="ARBA" id="ARBA00022723"/>
    </source>
</evidence>
<keyword evidence="3 12" id="KW-0819">tRNA processing</keyword>
<evidence type="ECO:0000259" key="16">
    <source>
        <dbReference type="Pfam" id="PF04446"/>
    </source>
</evidence>
<keyword evidence="15" id="KW-0472">Membrane</keyword>
<evidence type="ECO:0000256" key="2">
    <source>
        <dbReference type="ARBA" id="ARBA00022679"/>
    </source>
</evidence>
<dbReference type="Pfam" id="PF04446">
    <property type="entry name" value="Thg1"/>
    <property type="match status" value="1"/>
</dbReference>
<feature type="binding site" evidence="14">
    <location>
        <position position="59"/>
    </location>
    <ligand>
        <name>Mg(2+)</name>
        <dbReference type="ChEBI" id="CHEBI:18420"/>
        <label>1</label>
        <note>catalytic</note>
    </ligand>
</feature>
<dbReference type="GO" id="GO:0000287">
    <property type="term" value="F:magnesium ion binding"/>
    <property type="evidence" value="ECO:0007669"/>
    <property type="project" value="UniProtKB-UniRule"/>
</dbReference>
<name>A0A482WFG1_LAOST</name>
<gene>
    <name evidence="18" type="ORF">LSTR_LSTR004061</name>
</gene>
<evidence type="ECO:0000256" key="10">
    <source>
        <dbReference type="ARBA" id="ARBA00058346"/>
    </source>
</evidence>
<evidence type="ECO:0000256" key="13">
    <source>
        <dbReference type="PIRSR" id="PIRSR028980-1"/>
    </source>
</evidence>
<evidence type="ECO:0000256" key="4">
    <source>
        <dbReference type="ARBA" id="ARBA00022695"/>
    </source>
</evidence>
<organism evidence="18 19">
    <name type="scientific">Laodelphax striatellus</name>
    <name type="common">Small brown planthopper</name>
    <name type="synonym">Delphax striatella</name>
    <dbReference type="NCBI Taxonomy" id="195883"/>
    <lineage>
        <taxon>Eukaryota</taxon>
        <taxon>Metazoa</taxon>
        <taxon>Ecdysozoa</taxon>
        <taxon>Arthropoda</taxon>
        <taxon>Hexapoda</taxon>
        <taxon>Insecta</taxon>
        <taxon>Pterygota</taxon>
        <taxon>Neoptera</taxon>
        <taxon>Paraneoptera</taxon>
        <taxon>Hemiptera</taxon>
        <taxon>Auchenorrhyncha</taxon>
        <taxon>Fulgoroidea</taxon>
        <taxon>Delphacidae</taxon>
        <taxon>Criomorphinae</taxon>
        <taxon>Laodelphax</taxon>
    </lineage>
</organism>
<comment type="caution">
    <text evidence="18">The sequence shown here is derived from an EMBL/GenBank/DDBJ whole genome shotgun (WGS) entry which is preliminary data.</text>
</comment>
<dbReference type="STRING" id="195883.A0A482WFG1"/>
<dbReference type="InterPro" id="IPR024956">
    <property type="entry name" value="tRNAHis_GuaTrfase_cat"/>
</dbReference>
<evidence type="ECO:0000256" key="9">
    <source>
        <dbReference type="ARBA" id="ARBA00047281"/>
    </source>
</evidence>
<feature type="domain" description="tRNAHis guanylyltransferase catalytic" evidence="16">
    <location>
        <begin position="35"/>
        <end position="164"/>
    </location>
</feature>
<dbReference type="OrthoDB" id="62560at2759"/>
<evidence type="ECO:0000256" key="8">
    <source>
        <dbReference type="ARBA" id="ARBA00023134"/>
    </source>
</evidence>
<feature type="binding site" evidence="14">
    <location>
        <position position="58"/>
    </location>
    <ligand>
        <name>Mg(2+)</name>
        <dbReference type="ChEBI" id="CHEBI:18420"/>
        <label>1</label>
        <note>catalytic</note>
    </ligand>
</feature>
<reference evidence="18 19" key="1">
    <citation type="journal article" date="2017" name="Gigascience">
        <title>Genome sequence of the small brown planthopper, Laodelphax striatellus.</title>
        <authorList>
            <person name="Zhu J."/>
            <person name="Jiang F."/>
            <person name="Wang X."/>
            <person name="Yang P."/>
            <person name="Bao Y."/>
            <person name="Zhao W."/>
            <person name="Wang W."/>
            <person name="Lu H."/>
            <person name="Wang Q."/>
            <person name="Cui N."/>
            <person name="Li J."/>
            <person name="Chen X."/>
            <person name="Luo L."/>
            <person name="Yu J."/>
            <person name="Kang L."/>
            <person name="Cui F."/>
        </authorList>
    </citation>
    <scope>NUCLEOTIDE SEQUENCE [LARGE SCALE GENOMIC DNA]</scope>
    <source>
        <strain evidence="18">Lst14</strain>
    </source>
</reference>
<evidence type="ECO:0000256" key="14">
    <source>
        <dbReference type="PIRSR" id="PIRSR028980-2"/>
    </source>
</evidence>
<comment type="cofactor">
    <cofactor evidence="14">
        <name>Mg(2+)</name>
        <dbReference type="ChEBI" id="CHEBI:18420"/>
    </cofactor>
    <text evidence="14">Binds 2 magnesium ions per subunit.</text>
</comment>
<dbReference type="GO" id="GO:0006400">
    <property type="term" value="P:tRNA modification"/>
    <property type="evidence" value="ECO:0007669"/>
    <property type="project" value="UniProtKB-UniRule"/>
</dbReference>
<evidence type="ECO:0000259" key="17">
    <source>
        <dbReference type="Pfam" id="PF14413"/>
    </source>
</evidence>
<evidence type="ECO:0000256" key="7">
    <source>
        <dbReference type="ARBA" id="ARBA00022842"/>
    </source>
</evidence>
<keyword evidence="2 12" id="KW-0808">Transferase</keyword>
<proteinExistence type="inferred from homology"/>
<keyword evidence="7 12" id="KW-0460">Magnesium</keyword>
<dbReference type="Proteomes" id="UP000291343">
    <property type="component" value="Unassembled WGS sequence"/>
</dbReference>
<keyword evidence="15" id="KW-1133">Transmembrane helix</keyword>
<keyword evidence="8 12" id="KW-0342">GTP-binding</keyword>
<dbReference type="GO" id="GO:0008193">
    <property type="term" value="F:tRNA guanylyltransferase activity"/>
    <property type="evidence" value="ECO:0007669"/>
    <property type="project" value="UniProtKB-UniRule"/>
</dbReference>
<dbReference type="InterPro" id="IPR007537">
    <property type="entry name" value="tRNAHis_GuaTrfase_Thg1"/>
</dbReference>
<accession>A0A482WFG1</accession>
<dbReference type="AlphaFoldDB" id="A0A482WFG1"/>
<dbReference type="FunFam" id="3.30.70.3000:FF:000001">
    <property type="entry name" value="tRNA(His) guanylyltransferase"/>
    <property type="match status" value="1"/>
</dbReference>
<comment type="catalytic activity">
    <reaction evidence="9 12">
        <text>a 5'-end ribonucleotide-tRNA(His) + GTP + ATP + H2O = a 5'-end phospho-guanosine-ribonucleotide-tRNA(His) + AMP + 2 diphosphate + H(+)</text>
        <dbReference type="Rhea" id="RHEA:54564"/>
        <dbReference type="Rhea" id="RHEA-COMP:14193"/>
        <dbReference type="Rhea" id="RHEA-COMP:14917"/>
        <dbReference type="ChEBI" id="CHEBI:15377"/>
        <dbReference type="ChEBI" id="CHEBI:15378"/>
        <dbReference type="ChEBI" id="CHEBI:30616"/>
        <dbReference type="ChEBI" id="CHEBI:33019"/>
        <dbReference type="ChEBI" id="CHEBI:37565"/>
        <dbReference type="ChEBI" id="CHEBI:138282"/>
        <dbReference type="ChEBI" id="CHEBI:141847"/>
        <dbReference type="ChEBI" id="CHEBI:456215"/>
        <dbReference type="EC" id="2.7.7.79"/>
    </reaction>
</comment>
<keyword evidence="15" id="KW-0812">Transmembrane</keyword>
<dbReference type="Pfam" id="PF14413">
    <property type="entry name" value="Thg1C"/>
    <property type="match status" value="1"/>
</dbReference>
<dbReference type="PANTHER" id="PTHR12729:SF6">
    <property type="entry name" value="TRNA(HIS) GUANYLYLTRANSFERASE-RELATED"/>
    <property type="match status" value="1"/>
</dbReference>
<dbReference type="GO" id="GO:0005525">
    <property type="term" value="F:GTP binding"/>
    <property type="evidence" value="ECO:0007669"/>
    <property type="project" value="UniProtKB-UniRule"/>
</dbReference>
<comment type="function">
    <text evidence="10">Adds a GMP to the 5'-end of tRNA(His) after transcription and RNase P cleavage. This step is essential for proper recognition of the tRNA and for the fidelity of protein synthesis. Also functions as a guanyl-nucleotide exchange factor/GEF for the MFN1 and MFN2 mitofusins thereby regulating mitochondrial fusion. By regulating both mitochondrial dynamics and bioenergetic function, it contributes to cell survival following oxidative stress.</text>
</comment>
<dbReference type="InParanoid" id="A0A482WFG1"/>
<evidence type="ECO:0000256" key="1">
    <source>
        <dbReference type="ARBA" id="ARBA00010113"/>
    </source>
</evidence>
<evidence type="ECO:0000256" key="15">
    <source>
        <dbReference type="SAM" id="Phobius"/>
    </source>
</evidence>
<feature type="binding site" evidence="13">
    <location>
        <begin position="58"/>
        <end position="63"/>
    </location>
    <ligand>
        <name>GTP</name>
        <dbReference type="ChEBI" id="CHEBI:37565"/>
    </ligand>
</feature>
<dbReference type="PIRSF" id="PIRSF028980">
    <property type="entry name" value="tRNAHis_guanylyltransferase"/>
    <property type="match status" value="1"/>
</dbReference>
<comment type="similarity">
    <text evidence="1 12">Belongs to the tRNA(His) guanylyltransferase family.</text>
</comment>
<feature type="binding site" evidence="14">
    <location>
        <position position="105"/>
    </location>
    <ligand>
        <name>Mg(2+)</name>
        <dbReference type="ChEBI" id="CHEBI:18420"/>
        <label>2</label>
        <note>catalytic</note>
    </ligand>
</feature>
<evidence type="ECO:0000313" key="19">
    <source>
        <dbReference type="Proteomes" id="UP000291343"/>
    </source>
</evidence>
<keyword evidence="4 12" id="KW-0548">Nucleotidyltransferase</keyword>
<dbReference type="EMBL" id="QKKF02037473">
    <property type="protein sequence ID" value="RZF32198.1"/>
    <property type="molecule type" value="Genomic_DNA"/>
</dbReference>
<evidence type="ECO:0000313" key="18">
    <source>
        <dbReference type="EMBL" id="RZF32198.1"/>
    </source>
</evidence>
<protein>
    <recommendedName>
        <fullName evidence="12">tRNA(His) guanylyltransferase</fullName>
        <ecNumber evidence="12">2.7.7.79</ecNumber>
    </recommendedName>
    <alternativeName>
        <fullName evidence="12">tRNA-histidine guanylyltransferase</fullName>
    </alternativeName>
</protein>
<feature type="binding site" evidence="14">
    <location>
        <position position="58"/>
    </location>
    <ligand>
        <name>Mg(2+)</name>
        <dbReference type="ChEBI" id="CHEBI:18420"/>
        <label>2</label>
        <note>catalytic</note>
    </ligand>
</feature>
<keyword evidence="6 12" id="KW-0547">Nucleotide-binding</keyword>
<keyword evidence="5 12" id="KW-0479">Metal-binding</keyword>
<feature type="binding site" evidence="13">
    <location>
        <begin position="104"/>
        <end position="105"/>
    </location>
    <ligand>
        <name>GTP</name>
        <dbReference type="ChEBI" id="CHEBI:37565"/>
    </ligand>
</feature>
<keyword evidence="19" id="KW-1185">Reference proteome</keyword>
<feature type="transmembrane region" description="Helical" evidence="15">
    <location>
        <begin position="125"/>
        <end position="145"/>
    </location>
</feature>
<dbReference type="SMR" id="A0A482WFG1"/>
<evidence type="ECO:0000256" key="12">
    <source>
        <dbReference type="PIRNR" id="PIRNR028980"/>
    </source>
</evidence>
<sequence length="306" mass="36126">MCIFRNLFNRTPSAYNNFKHYNTVSGVKMNQINKFDYVKSYETEDRCLPNCWIVVRIDGKNFHKFCDLHNLEKPNDKRSLELMNRSAACVMKEFQDINIAYGQSDEYSFVFKKDTTMFSRRKDKLLTNVVSLFASSFSYFWSIYFGSAKLLYPPSFDGRIVLYPTDKNLRDYLNWRQADAHINNLYNTVFWALVNKKGLTTVEAQERLKGTLSGEKNEILFKEFGINYNNEPALYKKGTVLIRKVMNDPNSDRTRKTTIAMNCDIIGDDFWKEHHEILEMKTSKLYENSENFQTYYRCCPVIFLPF</sequence>
<dbReference type="EC" id="2.7.7.79" evidence="12"/>
<feature type="domain" description="Thg1 C-terminal" evidence="17">
    <location>
        <begin position="167"/>
        <end position="255"/>
    </location>
</feature>
<dbReference type="InterPro" id="IPR025845">
    <property type="entry name" value="Thg1_C_dom"/>
</dbReference>